<gene>
    <name evidence="6" type="primary">DOK3</name>
</gene>
<dbReference type="SMART" id="SM00233">
    <property type="entry name" value="PH"/>
    <property type="match status" value="1"/>
</dbReference>
<proteinExistence type="inferred from homology"/>
<dbReference type="CDD" id="cd14676">
    <property type="entry name" value="PH_DOK1_2_3"/>
    <property type="match status" value="1"/>
</dbReference>
<dbReference type="SMART" id="SM01244">
    <property type="entry name" value="IRS"/>
    <property type="match status" value="1"/>
</dbReference>
<organism evidence="5 6">
    <name type="scientific">Sapajus apella</name>
    <name type="common">Brown-capped capuchin</name>
    <name type="synonym">Cebus apella</name>
    <dbReference type="NCBI Taxonomy" id="9515"/>
    <lineage>
        <taxon>Eukaryota</taxon>
        <taxon>Metazoa</taxon>
        <taxon>Chordata</taxon>
        <taxon>Craniata</taxon>
        <taxon>Vertebrata</taxon>
        <taxon>Euteleostomi</taxon>
        <taxon>Mammalia</taxon>
        <taxon>Eutheria</taxon>
        <taxon>Euarchontoglires</taxon>
        <taxon>Primates</taxon>
        <taxon>Haplorrhini</taxon>
        <taxon>Platyrrhini</taxon>
        <taxon>Cebidae</taxon>
        <taxon>Cebinae</taxon>
        <taxon>Sapajus</taxon>
    </lineage>
</organism>
<feature type="compositionally biased region" description="Low complexity" evidence="3">
    <location>
        <begin position="505"/>
        <end position="516"/>
    </location>
</feature>
<evidence type="ECO:0000256" key="3">
    <source>
        <dbReference type="SAM" id="MobiDB-lite"/>
    </source>
</evidence>
<name>A0A6J3H5H5_SAPAP</name>
<dbReference type="Gene3D" id="2.30.29.30">
    <property type="entry name" value="Pleckstrin-homology domain (PH domain)/Phosphotyrosine-binding domain (PTB)"/>
    <property type="match status" value="2"/>
</dbReference>
<feature type="compositionally biased region" description="Low complexity" evidence="3">
    <location>
        <begin position="439"/>
        <end position="452"/>
    </location>
</feature>
<feature type="domain" description="IRS-type PTB" evidence="4">
    <location>
        <begin position="266"/>
        <end position="397"/>
    </location>
</feature>
<dbReference type="RefSeq" id="XP_032125798.1">
    <property type="nucleotide sequence ID" value="XM_032269907.1"/>
</dbReference>
<dbReference type="GeneID" id="116543922"/>
<evidence type="ECO:0000256" key="1">
    <source>
        <dbReference type="ARBA" id="ARBA00010955"/>
    </source>
</evidence>
<dbReference type="GO" id="GO:0005737">
    <property type="term" value="C:cytoplasm"/>
    <property type="evidence" value="ECO:0007669"/>
    <property type="project" value="TreeGrafter"/>
</dbReference>
<dbReference type="GO" id="GO:0007265">
    <property type="term" value="P:Ras protein signal transduction"/>
    <property type="evidence" value="ECO:0007669"/>
    <property type="project" value="TreeGrafter"/>
</dbReference>
<dbReference type="Proteomes" id="UP000504640">
    <property type="component" value="Unplaced"/>
</dbReference>
<dbReference type="GO" id="GO:0007169">
    <property type="term" value="P:cell surface receptor protein tyrosine kinase signaling pathway"/>
    <property type="evidence" value="ECO:0007669"/>
    <property type="project" value="TreeGrafter"/>
</dbReference>
<dbReference type="InterPro" id="IPR002404">
    <property type="entry name" value="IRS_PTB"/>
</dbReference>
<feature type="region of interest" description="Disordered" evidence="3">
    <location>
        <begin position="550"/>
        <end position="584"/>
    </location>
</feature>
<dbReference type="InterPro" id="IPR011993">
    <property type="entry name" value="PH-like_dom_sf"/>
</dbReference>
<dbReference type="AlphaFoldDB" id="A0A6J3H5H5"/>
<protein>
    <submittedName>
        <fullName evidence="6">Docking protein 3 isoform X1</fullName>
    </submittedName>
</protein>
<accession>A0A6J3H5H5</accession>
<reference evidence="6" key="1">
    <citation type="submission" date="2025-08" db="UniProtKB">
        <authorList>
            <consortium name="RefSeq"/>
        </authorList>
    </citation>
    <scope>IDENTIFICATION</scope>
    <source>
        <tissue evidence="6">Blood</tissue>
    </source>
</reference>
<keyword evidence="5" id="KW-1185">Reference proteome</keyword>
<dbReference type="FunFam" id="2.30.29.30:FF:000213">
    <property type="entry name" value="Docking protein 3"/>
    <property type="match status" value="1"/>
</dbReference>
<dbReference type="PANTHER" id="PTHR21258">
    <property type="entry name" value="DOCKING PROTEIN RELATED"/>
    <property type="match status" value="1"/>
</dbReference>
<dbReference type="Pfam" id="PF02174">
    <property type="entry name" value="IRS"/>
    <property type="match status" value="1"/>
</dbReference>
<evidence type="ECO:0000313" key="6">
    <source>
        <dbReference type="RefSeq" id="XP_032125798.1"/>
    </source>
</evidence>
<dbReference type="InterPro" id="IPR050996">
    <property type="entry name" value="Docking_Protein_DOK"/>
</dbReference>
<keyword evidence="2" id="KW-0597">Phosphoprotein</keyword>
<evidence type="ECO:0000313" key="5">
    <source>
        <dbReference type="Proteomes" id="UP000504640"/>
    </source>
</evidence>
<sequence length="584" mass="62073">MPSVTYAVRAFVLSAWSGQGRPPGGRDSPLPRAARCLQLPLDGGTGSGQKGKCEEFPSSLSSVSPGLEAAALPVAVAMEPLETPVKDGILYQQHVKFGKKCWRKVWALLYAGGPSGVARLESWEVRDGGLGAAGDRSAGPGRRGERRVIRLADCVSVLPADGESCPRDTGAFLLTTTERSHLLAAQHRQAWMGPICQLAFPSTGEASSGSTDVLSPKRGLVPMEENSIYSSWQEGKSGEVQRQLQPPYTQGWVFGGLTGLSRPFATVGKFSVVVQRTEAAARCQLKGPALLVLGPDAIQLREAKGAQALYSWPYHFLRKFGCDKVRCKGEKGRGLTPWTLLLIPIHVACAQGVFSFEAGRRCDSGEGLFAFSSPCAPDLCGAVAGAIARQRERLPELARSRPCPLPRATSLPSLDAPGELQEMPPGTEPPTSRRVRLAEPGPQSLPLLLGPEPNDPVSGLYASVCKRASGSPGTEHLYENLCVLETSPTLHGGGPETHEGPGGRSPTASHSPTASPIYHNGEDLSWPGPAHDSTLEAQYRRLLELELDEAGSTGSPGSQAGFKAKLVTLLSRERRKGPAPCDRP</sequence>
<feature type="region of interest" description="Disordered" evidence="3">
    <location>
        <begin position="398"/>
        <end position="453"/>
    </location>
</feature>
<feature type="region of interest" description="Disordered" evidence="3">
    <location>
        <begin position="488"/>
        <end position="532"/>
    </location>
</feature>
<dbReference type="InterPro" id="IPR001849">
    <property type="entry name" value="PH_domain"/>
</dbReference>
<comment type="similarity">
    <text evidence="1">Belongs to the DOK family. Type A subfamily.</text>
</comment>
<dbReference type="PROSITE" id="PS51064">
    <property type="entry name" value="IRS_PTB"/>
    <property type="match status" value="1"/>
</dbReference>
<evidence type="ECO:0000259" key="4">
    <source>
        <dbReference type="PROSITE" id="PS51064"/>
    </source>
</evidence>
<dbReference type="SMART" id="SM00310">
    <property type="entry name" value="PTBI"/>
    <property type="match status" value="1"/>
</dbReference>
<dbReference type="PANTHER" id="PTHR21258:SF42">
    <property type="entry name" value="DOCKING PROTEIN 3"/>
    <property type="match status" value="1"/>
</dbReference>
<dbReference type="GO" id="GO:0043410">
    <property type="term" value="P:positive regulation of MAPK cascade"/>
    <property type="evidence" value="ECO:0007669"/>
    <property type="project" value="TreeGrafter"/>
</dbReference>
<dbReference type="CTD" id="79930"/>
<dbReference type="SUPFAM" id="SSF50729">
    <property type="entry name" value="PH domain-like"/>
    <property type="match status" value="2"/>
</dbReference>
<evidence type="ECO:0000256" key="2">
    <source>
        <dbReference type="ARBA" id="ARBA00022553"/>
    </source>
</evidence>